<organism evidence="18 19">
    <name type="scientific">Candidatus Eisenbergiella pullistercoris</name>
    <dbReference type="NCBI Taxonomy" id="2838555"/>
    <lineage>
        <taxon>Bacteria</taxon>
        <taxon>Bacillati</taxon>
        <taxon>Bacillota</taxon>
        <taxon>Clostridia</taxon>
        <taxon>Lachnospirales</taxon>
        <taxon>Lachnospiraceae</taxon>
        <taxon>Eisenbergiella</taxon>
    </lineage>
</organism>
<evidence type="ECO:0000256" key="14">
    <source>
        <dbReference type="HAMAP-Rule" id="MF_00052"/>
    </source>
</evidence>
<evidence type="ECO:0000256" key="6">
    <source>
        <dbReference type="ARBA" id="ARBA00012180"/>
    </source>
</evidence>
<evidence type="ECO:0000256" key="5">
    <source>
        <dbReference type="ARBA" id="ARBA00007383"/>
    </source>
</evidence>
<evidence type="ECO:0000259" key="17">
    <source>
        <dbReference type="PROSITE" id="PS51975"/>
    </source>
</evidence>
<sequence length="258" mass="28530">MGIQEIRARFEEAQENLAGSPEAEKRLSELISLYREDGRAGVQALVRRGEKQLDALFRERERVREMKRYEREYAAAGLICGIDEAGRGPLAGPVVAGAVILPEKEILYLNDSKKLSPKKREELYDVILREAVSVGIGYASPERIDEINILQATYEAMREAISKLSPKPAVLLNDAVTIPGISIRQVPIIKGDAKSASIAAASIVAKVTRDRLMEKYDAVFPQYGFAAHKGYGAAAHIEALKKYGPCPIHRRSFIGHFL</sequence>
<accession>A0A9D1YS70</accession>
<dbReference type="AlphaFoldDB" id="A0A9D1YS70"/>
<dbReference type="NCBIfam" id="NF000595">
    <property type="entry name" value="PRK00015.1-3"/>
    <property type="match status" value="1"/>
</dbReference>
<keyword evidence="12 14" id="KW-0378">Hydrolase</keyword>
<name>A0A9D1YS70_9FIRM</name>
<reference evidence="18" key="2">
    <citation type="submission" date="2021-04" db="EMBL/GenBank/DDBJ databases">
        <authorList>
            <person name="Gilroy R."/>
        </authorList>
    </citation>
    <scope>NUCLEOTIDE SEQUENCE</scope>
    <source>
        <strain evidence="18">ChiSxjej3B15-24422</strain>
    </source>
</reference>
<feature type="binding site" evidence="14 15">
    <location>
        <position position="83"/>
    </location>
    <ligand>
        <name>a divalent metal cation</name>
        <dbReference type="ChEBI" id="CHEBI:60240"/>
    </ligand>
</feature>
<comment type="cofactor">
    <cofactor evidence="14 15">
        <name>Mn(2+)</name>
        <dbReference type="ChEBI" id="CHEBI:29035"/>
    </cofactor>
    <cofactor evidence="14 15">
        <name>Mg(2+)</name>
        <dbReference type="ChEBI" id="CHEBI:18420"/>
    </cofactor>
    <text evidence="14 15">Manganese or magnesium. Binds 1 divalent metal ion per monomer in the absence of substrate. May bind a second metal ion after substrate binding.</text>
</comment>
<dbReference type="GO" id="GO:0003723">
    <property type="term" value="F:RNA binding"/>
    <property type="evidence" value="ECO:0007669"/>
    <property type="project" value="UniProtKB-UniRule"/>
</dbReference>
<evidence type="ECO:0000256" key="9">
    <source>
        <dbReference type="ARBA" id="ARBA00022722"/>
    </source>
</evidence>
<dbReference type="PANTHER" id="PTHR10954">
    <property type="entry name" value="RIBONUCLEASE H2 SUBUNIT A"/>
    <property type="match status" value="1"/>
</dbReference>
<dbReference type="EMBL" id="DXDD01000142">
    <property type="protein sequence ID" value="HIY61296.1"/>
    <property type="molecule type" value="Genomic_DNA"/>
</dbReference>
<gene>
    <name evidence="14" type="primary">rnhB</name>
    <name evidence="18" type="ORF">H9831_11570</name>
</gene>
<feature type="binding site" evidence="14 15">
    <location>
        <position position="84"/>
    </location>
    <ligand>
        <name>a divalent metal cation</name>
        <dbReference type="ChEBI" id="CHEBI:60240"/>
    </ligand>
</feature>
<dbReference type="SUPFAM" id="SSF53098">
    <property type="entry name" value="Ribonuclease H-like"/>
    <property type="match status" value="1"/>
</dbReference>
<dbReference type="GO" id="GO:0004523">
    <property type="term" value="F:RNA-DNA hybrid ribonuclease activity"/>
    <property type="evidence" value="ECO:0007669"/>
    <property type="project" value="UniProtKB-UniRule"/>
</dbReference>
<dbReference type="GO" id="GO:0006298">
    <property type="term" value="P:mismatch repair"/>
    <property type="evidence" value="ECO:0007669"/>
    <property type="project" value="TreeGrafter"/>
</dbReference>
<dbReference type="PROSITE" id="PS51975">
    <property type="entry name" value="RNASE_H_2"/>
    <property type="match status" value="1"/>
</dbReference>
<comment type="subcellular location">
    <subcellularLocation>
        <location evidence="4 14">Cytoplasm</location>
    </subcellularLocation>
</comment>
<protein>
    <recommendedName>
        <fullName evidence="7 14">Ribonuclease HII</fullName>
        <shortName evidence="14">RNase HII</shortName>
        <ecNumber evidence="6 14">3.1.26.4</ecNumber>
    </recommendedName>
</protein>
<evidence type="ECO:0000256" key="12">
    <source>
        <dbReference type="ARBA" id="ARBA00022801"/>
    </source>
</evidence>
<comment type="cofactor">
    <cofactor evidence="2">
        <name>Mg(2+)</name>
        <dbReference type="ChEBI" id="CHEBI:18420"/>
    </cofactor>
</comment>
<evidence type="ECO:0000256" key="2">
    <source>
        <dbReference type="ARBA" id="ARBA00001946"/>
    </source>
</evidence>
<comment type="caution">
    <text evidence="18">The sequence shown here is derived from an EMBL/GenBank/DDBJ whole genome shotgun (WGS) entry which is preliminary data.</text>
</comment>
<dbReference type="GO" id="GO:0005737">
    <property type="term" value="C:cytoplasm"/>
    <property type="evidence" value="ECO:0007669"/>
    <property type="project" value="UniProtKB-SubCell"/>
</dbReference>
<dbReference type="GO" id="GO:0032299">
    <property type="term" value="C:ribonuclease H2 complex"/>
    <property type="evidence" value="ECO:0007669"/>
    <property type="project" value="TreeGrafter"/>
</dbReference>
<evidence type="ECO:0000313" key="18">
    <source>
        <dbReference type="EMBL" id="HIY61296.1"/>
    </source>
</evidence>
<evidence type="ECO:0000256" key="16">
    <source>
        <dbReference type="RuleBase" id="RU003515"/>
    </source>
</evidence>
<evidence type="ECO:0000256" key="10">
    <source>
        <dbReference type="ARBA" id="ARBA00022723"/>
    </source>
</evidence>
<keyword evidence="9 14" id="KW-0540">Nuclease</keyword>
<dbReference type="Gene3D" id="3.30.420.10">
    <property type="entry name" value="Ribonuclease H-like superfamily/Ribonuclease H"/>
    <property type="match status" value="1"/>
</dbReference>
<dbReference type="InterPro" id="IPR036397">
    <property type="entry name" value="RNaseH_sf"/>
</dbReference>
<keyword evidence="13 14" id="KW-0464">Manganese</keyword>
<keyword evidence="11 14" id="KW-0255">Endonuclease</keyword>
<keyword evidence="8 14" id="KW-0963">Cytoplasm</keyword>
<dbReference type="GO" id="GO:0043137">
    <property type="term" value="P:DNA replication, removal of RNA primer"/>
    <property type="evidence" value="ECO:0007669"/>
    <property type="project" value="TreeGrafter"/>
</dbReference>
<comment type="catalytic activity">
    <reaction evidence="1 14 15 16">
        <text>Endonucleolytic cleavage to 5'-phosphomonoester.</text>
        <dbReference type="EC" id="3.1.26.4"/>
    </reaction>
</comment>
<dbReference type="NCBIfam" id="NF000594">
    <property type="entry name" value="PRK00015.1-1"/>
    <property type="match status" value="1"/>
</dbReference>
<dbReference type="InterPro" id="IPR024567">
    <property type="entry name" value="RNase_HII/HIII_dom"/>
</dbReference>
<dbReference type="InterPro" id="IPR001352">
    <property type="entry name" value="RNase_HII/HIII"/>
</dbReference>
<evidence type="ECO:0000256" key="1">
    <source>
        <dbReference type="ARBA" id="ARBA00000077"/>
    </source>
</evidence>
<evidence type="ECO:0000256" key="15">
    <source>
        <dbReference type="PROSITE-ProRule" id="PRU01319"/>
    </source>
</evidence>
<evidence type="ECO:0000256" key="11">
    <source>
        <dbReference type="ARBA" id="ARBA00022759"/>
    </source>
</evidence>
<dbReference type="FunFam" id="3.30.420.10:FF:000006">
    <property type="entry name" value="Ribonuclease HII"/>
    <property type="match status" value="1"/>
</dbReference>
<evidence type="ECO:0000256" key="7">
    <source>
        <dbReference type="ARBA" id="ARBA00019179"/>
    </source>
</evidence>
<evidence type="ECO:0000256" key="13">
    <source>
        <dbReference type="ARBA" id="ARBA00023211"/>
    </source>
</evidence>
<feature type="binding site" evidence="14 15">
    <location>
        <position position="174"/>
    </location>
    <ligand>
        <name>a divalent metal cation</name>
        <dbReference type="ChEBI" id="CHEBI:60240"/>
    </ligand>
</feature>
<dbReference type="PANTHER" id="PTHR10954:SF18">
    <property type="entry name" value="RIBONUCLEASE HII"/>
    <property type="match status" value="1"/>
</dbReference>
<evidence type="ECO:0000256" key="8">
    <source>
        <dbReference type="ARBA" id="ARBA00022490"/>
    </source>
</evidence>
<dbReference type="InterPro" id="IPR022898">
    <property type="entry name" value="RNase_HII"/>
</dbReference>
<comment type="function">
    <text evidence="3 14 16">Endonuclease that specifically degrades the RNA of RNA-DNA hybrids.</text>
</comment>
<feature type="domain" description="RNase H type-2" evidence="17">
    <location>
        <begin position="77"/>
        <end position="258"/>
    </location>
</feature>
<proteinExistence type="inferred from homology"/>
<dbReference type="Pfam" id="PF01351">
    <property type="entry name" value="RNase_HII"/>
    <property type="match status" value="1"/>
</dbReference>
<reference evidence="18" key="1">
    <citation type="journal article" date="2021" name="PeerJ">
        <title>Extensive microbial diversity within the chicken gut microbiome revealed by metagenomics and culture.</title>
        <authorList>
            <person name="Gilroy R."/>
            <person name="Ravi A."/>
            <person name="Getino M."/>
            <person name="Pursley I."/>
            <person name="Horton D.L."/>
            <person name="Alikhan N.F."/>
            <person name="Baker D."/>
            <person name="Gharbi K."/>
            <person name="Hall N."/>
            <person name="Watson M."/>
            <person name="Adriaenssens E.M."/>
            <person name="Foster-Nyarko E."/>
            <person name="Jarju S."/>
            <person name="Secka A."/>
            <person name="Antonio M."/>
            <person name="Oren A."/>
            <person name="Chaudhuri R.R."/>
            <person name="La Ragione R."/>
            <person name="Hildebrand F."/>
            <person name="Pallen M.J."/>
        </authorList>
    </citation>
    <scope>NUCLEOTIDE SEQUENCE</scope>
    <source>
        <strain evidence="18">ChiSxjej3B15-24422</strain>
    </source>
</reference>
<keyword evidence="10 14" id="KW-0479">Metal-binding</keyword>
<dbReference type="HAMAP" id="MF_00052_B">
    <property type="entry name" value="RNase_HII_B"/>
    <property type="match status" value="1"/>
</dbReference>
<dbReference type="GO" id="GO:0030145">
    <property type="term" value="F:manganese ion binding"/>
    <property type="evidence" value="ECO:0007669"/>
    <property type="project" value="UniProtKB-UniRule"/>
</dbReference>
<dbReference type="InterPro" id="IPR012337">
    <property type="entry name" value="RNaseH-like_sf"/>
</dbReference>
<evidence type="ECO:0000256" key="3">
    <source>
        <dbReference type="ARBA" id="ARBA00004065"/>
    </source>
</evidence>
<evidence type="ECO:0000256" key="4">
    <source>
        <dbReference type="ARBA" id="ARBA00004496"/>
    </source>
</evidence>
<dbReference type="CDD" id="cd07182">
    <property type="entry name" value="RNase_HII_bacteria_HII_like"/>
    <property type="match status" value="1"/>
</dbReference>
<comment type="similarity">
    <text evidence="5 14 16">Belongs to the RNase HII family.</text>
</comment>
<dbReference type="Proteomes" id="UP000824007">
    <property type="component" value="Unassembled WGS sequence"/>
</dbReference>
<dbReference type="EC" id="3.1.26.4" evidence="6 14"/>
<evidence type="ECO:0000313" key="19">
    <source>
        <dbReference type="Proteomes" id="UP000824007"/>
    </source>
</evidence>